<accession>A0A9N8ZSS8</accession>
<comment type="caution">
    <text evidence="1">The sequence shown here is derived from an EMBL/GenBank/DDBJ whole genome shotgun (WGS) entry which is preliminary data.</text>
</comment>
<dbReference type="EMBL" id="CAJVPI010000234">
    <property type="protein sequence ID" value="CAG8505593.1"/>
    <property type="molecule type" value="Genomic_DNA"/>
</dbReference>
<keyword evidence="2" id="KW-1185">Reference proteome</keyword>
<dbReference type="AlphaFoldDB" id="A0A9N8ZSS8"/>
<sequence length="260" mass="30273">MNKETSLNDKEITKIPKGVDNKFIPGEPRPEVEFLVIEKTGRRWPYHGGKKALSASTLTRILREIEYEEIPEYILLKAAERGKNFHDIIQEFVQSGNHPLFVDLEEITKLNNLDKRVHETINFLKKNKSLKLGHFLGSETLHHVFYKEELLATYVDLEFRDYIIELKTSNIKANKSPLALLIFEVQLLIQYLCTGKNVYLLWSTGEGIIFEEFKITPHSLQVLDMLMELVHNGEDYTLEMKKAIIQKILSNYSMPKKLIR</sequence>
<organism evidence="1 2">
    <name type="scientific">Paraglomus brasilianum</name>
    <dbReference type="NCBI Taxonomy" id="144538"/>
    <lineage>
        <taxon>Eukaryota</taxon>
        <taxon>Fungi</taxon>
        <taxon>Fungi incertae sedis</taxon>
        <taxon>Mucoromycota</taxon>
        <taxon>Glomeromycotina</taxon>
        <taxon>Glomeromycetes</taxon>
        <taxon>Paraglomerales</taxon>
        <taxon>Paraglomeraceae</taxon>
        <taxon>Paraglomus</taxon>
    </lineage>
</organism>
<proteinExistence type="predicted"/>
<gene>
    <name evidence="1" type="ORF">PBRASI_LOCUS2840</name>
</gene>
<protein>
    <submittedName>
        <fullName evidence="1">5714_t:CDS:1</fullName>
    </submittedName>
</protein>
<dbReference type="OrthoDB" id="2410430at2759"/>
<dbReference type="Proteomes" id="UP000789739">
    <property type="component" value="Unassembled WGS sequence"/>
</dbReference>
<evidence type="ECO:0000313" key="2">
    <source>
        <dbReference type="Proteomes" id="UP000789739"/>
    </source>
</evidence>
<reference evidence="1" key="1">
    <citation type="submission" date="2021-06" db="EMBL/GenBank/DDBJ databases">
        <authorList>
            <person name="Kallberg Y."/>
            <person name="Tangrot J."/>
            <person name="Rosling A."/>
        </authorList>
    </citation>
    <scope>NUCLEOTIDE SEQUENCE</scope>
    <source>
        <strain evidence="1">BR232B</strain>
    </source>
</reference>
<evidence type="ECO:0000313" key="1">
    <source>
        <dbReference type="EMBL" id="CAG8505593.1"/>
    </source>
</evidence>
<name>A0A9N8ZSS8_9GLOM</name>